<protein>
    <submittedName>
        <fullName evidence="1">Uncharacterized protein</fullName>
    </submittedName>
</protein>
<accession>A0ACB8ZZM0</accession>
<dbReference type="EMBL" id="CM042055">
    <property type="protein sequence ID" value="KAI3702804.1"/>
    <property type="molecule type" value="Genomic_DNA"/>
</dbReference>
<name>A0ACB8ZZM0_ARCLA</name>
<sequence>MFSTMQGFRNYVQPRKNKHKFDPLSYLLSITSYRLFDSWSLECIIIIGECARLSVSLKLRRCSETLNIDTEVFAISSVQMGVCNWFKRKKGNKRKKENSPVKLEHIQQDSVDSKGGKDTYSTGNKSVFLASSREVNVRNMGTKEFAATRIQTAFRAYKARKTLRYLKGISRFQASIDMGALTKQTSNALERLHFWSKIQAEIGARRLSATEGRIKQMKLDDRLKVESKLHELEMDWCVGPEMEETVSKLQQRAEAAHKRERALAYAFSHQWRANSNRYFGQAYYDLSKESWGWKWIERWIAVCRCEAHVVVRPVVSPRAGLKPKPTKMLVAMGMEKVQQKQAIVLPQQRG</sequence>
<reference evidence="2" key="1">
    <citation type="journal article" date="2022" name="Mol. Ecol. Resour.">
        <title>The genomes of chicory, endive, great burdock and yacon provide insights into Asteraceae palaeo-polyploidization history and plant inulin production.</title>
        <authorList>
            <person name="Fan W."/>
            <person name="Wang S."/>
            <person name="Wang H."/>
            <person name="Wang A."/>
            <person name="Jiang F."/>
            <person name="Liu H."/>
            <person name="Zhao H."/>
            <person name="Xu D."/>
            <person name="Zhang Y."/>
        </authorList>
    </citation>
    <scope>NUCLEOTIDE SEQUENCE [LARGE SCALE GENOMIC DNA]</scope>
    <source>
        <strain evidence="2">cv. Niubang</strain>
    </source>
</reference>
<comment type="caution">
    <text evidence="1">The sequence shown here is derived from an EMBL/GenBank/DDBJ whole genome shotgun (WGS) entry which is preliminary data.</text>
</comment>
<evidence type="ECO:0000313" key="1">
    <source>
        <dbReference type="EMBL" id="KAI3702804.1"/>
    </source>
</evidence>
<keyword evidence="2" id="KW-1185">Reference proteome</keyword>
<dbReference type="Proteomes" id="UP001055879">
    <property type="component" value="Linkage Group LG09"/>
</dbReference>
<evidence type="ECO:0000313" key="2">
    <source>
        <dbReference type="Proteomes" id="UP001055879"/>
    </source>
</evidence>
<reference evidence="1 2" key="2">
    <citation type="journal article" date="2022" name="Mol. Ecol. Resour.">
        <title>The genomes of chicory, endive, great burdock and yacon provide insights into Asteraceae paleo-polyploidization history and plant inulin production.</title>
        <authorList>
            <person name="Fan W."/>
            <person name="Wang S."/>
            <person name="Wang H."/>
            <person name="Wang A."/>
            <person name="Jiang F."/>
            <person name="Liu H."/>
            <person name="Zhao H."/>
            <person name="Xu D."/>
            <person name="Zhang Y."/>
        </authorList>
    </citation>
    <scope>NUCLEOTIDE SEQUENCE [LARGE SCALE GENOMIC DNA]</scope>
    <source>
        <strain evidence="2">cv. Niubang</strain>
    </source>
</reference>
<proteinExistence type="predicted"/>
<organism evidence="1 2">
    <name type="scientific">Arctium lappa</name>
    <name type="common">Greater burdock</name>
    <name type="synonym">Lappa major</name>
    <dbReference type="NCBI Taxonomy" id="4217"/>
    <lineage>
        <taxon>Eukaryota</taxon>
        <taxon>Viridiplantae</taxon>
        <taxon>Streptophyta</taxon>
        <taxon>Embryophyta</taxon>
        <taxon>Tracheophyta</taxon>
        <taxon>Spermatophyta</taxon>
        <taxon>Magnoliopsida</taxon>
        <taxon>eudicotyledons</taxon>
        <taxon>Gunneridae</taxon>
        <taxon>Pentapetalae</taxon>
        <taxon>asterids</taxon>
        <taxon>campanulids</taxon>
        <taxon>Asterales</taxon>
        <taxon>Asteraceae</taxon>
        <taxon>Carduoideae</taxon>
        <taxon>Cardueae</taxon>
        <taxon>Arctiinae</taxon>
        <taxon>Arctium</taxon>
    </lineage>
</organism>
<gene>
    <name evidence="1" type="ORF">L6452_28556</name>
</gene>